<protein>
    <recommendedName>
        <fullName evidence="4">Serine-rich protein-related</fullName>
    </recommendedName>
</protein>
<evidence type="ECO:0000313" key="3">
    <source>
        <dbReference type="Proteomes" id="UP000436088"/>
    </source>
</evidence>
<evidence type="ECO:0000256" key="1">
    <source>
        <dbReference type="SAM" id="MobiDB-lite"/>
    </source>
</evidence>
<dbReference type="EMBL" id="VEPZ02000201">
    <property type="protein sequence ID" value="KAE8730770.1"/>
    <property type="molecule type" value="Genomic_DNA"/>
</dbReference>
<reference evidence="2" key="1">
    <citation type="submission" date="2019-09" db="EMBL/GenBank/DDBJ databases">
        <title>Draft genome information of white flower Hibiscus syriacus.</title>
        <authorList>
            <person name="Kim Y.-M."/>
        </authorList>
    </citation>
    <scope>NUCLEOTIDE SEQUENCE [LARGE SCALE GENOMIC DNA]</scope>
    <source>
        <strain evidence="2">YM2019G1</strain>
    </source>
</reference>
<evidence type="ECO:0000313" key="2">
    <source>
        <dbReference type="EMBL" id="KAE8730770.1"/>
    </source>
</evidence>
<dbReference type="AlphaFoldDB" id="A0A6A3CMX8"/>
<dbReference type="PANTHER" id="PTHR33132">
    <property type="entry name" value="OSJNBB0118P14.9 PROTEIN"/>
    <property type="match status" value="1"/>
</dbReference>
<keyword evidence="3" id="KW-1185">Reference proteome</keyword>
<comment type="caution">
    <text evidence="2">The sequence shown here is derived from an EMBL/GenBank/DDBJ whole genome shotgun (WGS) entry which is preliminary data.</text>
</comment>
<sequence>MSSKASSSNSKCLCSPTSHPGSFRCAQHRNFNKKPSTRSRTRAVHDSPKYHTNAKPVKTVLLEIMKPSSHCIKRRRNFQPKPSRFCLLNGNSSRIGISDGAR</sequence>
<feature type="region of interest" description="Disordered" evidence="1">
    <location>
        <begin position="1"/>
        <end position="54"/>
    </location>
</feature>
<evidence type="ECO:0008006" key="4">
    <source>
        <dbReference type="Google" id="ProtNLM"/>
    </source>
</evidence>
<dbReference type="PANTHER" id="PTHR33132:SF92">
    <property type="entry name" value="SERINE-RICH PROTEIN"/>
    <property type="match status" value="1"/>
</dbReference>
<feature type="compositionally biased region" description="Basic residues" evidence="1">
    <location>
        <begin position="26"/>
        <end position="42"/>
    </location>
</feature>
<name>A0A6A3CMX8_HIBSY</name>
<accession>A0A6A3CMX8</accession>
<dbReference type="Proteomes" id="UP000436088">
    <property type="component" value="Unassembled WGS sequence"/>
</dbReference>
<proteinExistence type="predicted"/>
<feature type="compositionally biased region" description="Low complexity" evidence="1">
    <location>
        <begin position="1"/>
        <end position="18"/>
    </location>
</feature>
<organism evidence="2 3">
    <name type="scientific">Hibiscus syriacus</name>
    <name type="common">Rose of Sharon</name>
    <dbReference type="NCBI Taxonomy" id="106335"/>
    <lineage>
        <taxon>Eukaryota</taxon>
        <taxon>Viridiplantae</taxon>
        <taxon>Streptophyta</taxon>
        <taxon>Embryophyta</taxon>
        <taxon>Tracheophyta</taxon>
        <taxon>Spermatophyta</taxon>
        <taxon>Magnoliopsida</taxon>
        <taxon>eudicotyledons</taxon>
        <taxon>Gunneridae</taxon>
        <taxon>Pentapetalae</taxon>
        <taxon>rosids</taxon>
        <taxon>malvids</taxon>
        <taxon>Malvales</taxon>
        <taxon>Malvaceae</taxon>
        <taxon>Malvoideae</taxon>
        <taxon>Hibiscus</taxon>
    </lineage>
</organism>
<gene>
    <name evidence="2" type="ORF">F3Y22_tig00002880pilonHSYRG00060</name>
</gene>